<sequence length="263" mass="28947">MAQTFPTGRRAILRKILIDLAFMGVIGVTLALIGPFGSFQDPLATRLIVWVGFAYIGYALYSPIDVLAQKIAPALALPVWALRVAGVLLSSIPMAIVVWLLPRLPDRARMPDASEALENYFYVAVIGGMITVLFTMGQRSVTEMDSPVSQDEPSTPTAPEPPRFLDRLPPEIGTELLALEMEDHYVRAHTSLGSELVLMRLGDAIAELKGVDGRQVHRSWWVARDAVEEVRREGRNLRLVLARGIEAPVSRNRAGELKAAGWL</sequence>
<dbReference type="SMART" id="SM00850">
    <property type="entry name" value="LytTR"/>
    <property type="match status" value="1"/>
</dbReference>
<proteinExistence type="predicted"/>
<keyword evidence="2" id="KW-0472">Membrane</keyword>
<dbReference type="Proteomes" id="UP000824300">
    <property type="component" value="Chromosome"/>
</dbReference>
<evidence type="ECO:0000313" key="5">
    <source>
        <dbReference type="Proteomes" id="UP000824300"/>
    </source>
</evidence>
<dbReference type="PROSITE" id="PS50930">
    <property type="entry name" value="HTH_LYTTR"/>
    <property type="match status" value="1"/>
</dbReference>
<keyword evidence="4" id="KW-0238">DNA-binding</keyword>
<feature type="domain" description="HTH LytTR-type" evidence="3">
    <location>
        <begin position="175"/>
        <end position="263"/>
    </location>
</feature>
<keyword evidence="2" id="KW-1133">Transmembrane helix</keyword>
<evidence type="ECO:0000259" key="3">
    <source>
        <dbReference type="PROSITE" id="PS50930"/>
    </source>
</evidence>
<dbReference type="EMBL" id="CP081296">
    <property type="protein sequence ID" value="QZD93695.1"/>
    <property type="molecule type" value="Genomic_DNA"/>
</dbReference>
<feature type="region of interest" description="Disordered" evidence="1">
    <location>
        <begin position="144"/>
        <end position="165"/>
    </location>
</feature>
<feature type="transmembrane region" description="Helical" evidence="2">
    <location>
        <begin position="120"/>
        <end position="137"/>
    </location>
</feature>
<dbReference type="GO" id="GO:0003677">
    <property type="term" value="F:DNA binding"/>
    <property type="evidence" value="ECO:0007669"/>
    <property type="project" value="UniProtKB-KW"/>
</dbReference>
<dbReference type="InterPro" id="IPR007492">
    <property type="entry name" value="LytTR_DNA-bd_dom"/>
</dbReference>
<organism evidence="4 5">
    <name type="scientific">Qipengyuania xiapuensis</name>
    <dbReference type="NCBI Taxonomy" id="2867236"/>
    <lineage>
        <taxon>Bacteria</taxon>
        <taxon>Pseudomonadati</taxon>
        <taxon>Pseudomonadota</taxon>
        <taxon>Alphaproteobacteria</taxon>
        <taxon>Sphingomonadales</taxon>
        <taxon>Erythrobacteraceae</taxon>
        <taxon>Qipengyuania</taxon>
    </lineage>
</organism>
<protein>
    <submittedName>
        <fullName evidence="4">LytTR family transcriptional regulator DNA-binding domain-containing protein</fullName>
    </submittedName>
</protein>
<feature type="transmembrane region" description="Helical" evidence="2">
    <location>
        <begin position="12"/>
        <end position="35"/>
    </location>
</feature>
<dbReference type="Pfam" id="PF04397">
    <property type="entry name" value="LytTR"/>
    <property type="match status" value="1"/>
</dbReference>
<name>A0ABX8ZXE7_9SPHN</name>
<dbReference type="Gene3D" id="2.40.50.1020">
    <property type="entry name" value="LytTr DNA-binding domain"/>
    <property type="match status" value="1"/>
</dbReference>
<evidence type="ECO:0000256" key="1">
    <source>
        <dbReference type="SAM" id="MobiDB-lite"/>
    </source>
</evidence>
<feature type="transmembrane region" description="Helical" evidence="2">
    <location>
        <begin position="80"/>
        <end position="100"/>
    </location>
</feature>
<evidence type="ECO:0000256" key="2">
    <source>
        <dbReference type="SAM" id="Phobius"/>
    </source>
</evidence>
<accession>A0ABX8ZXE7</accession>
<keyword evidence="2" id="KW-0812">Transmembrane</keyword>
<gene>
    <name evidence="4" type="ORF">K3162_06770</name>
</gene>
<feature type="transmembrane region" description="Helical" evidence="2">
    <location>
        <begin position="47"/>
        <end position="68"/>
    </location>
</feature>
<evidence type="ECO:0000313" key="4">
    <source>
        <dbReference type="EMBL" id="QZD93695.1"/>
    </source>
</evidence>
<reference evidence="4 5" key="1">
    <citation type="submission" date="2021-08" db="EMBL/GenBank/DDBJ databases">
        <title>Comparative Genomics Analysis of the Genus Qipengyuania Reveals Extensive Genetic Diversity and Metabolic Versatility, Including the Description of Fifteen Novel Species.</title>
        <authorList>
            <person name="Liu Y."/>
        </authorList>
    </citation>
    <scope>NUCLEOTIDE SEQUENCE [LARGE SCALE GENOMIC DNA]</scope>
    <source>
        <strain evidence="4 5">1NDW3</strain>
    </source>
</reference>
<dbReference type="RefSeq" id="WP_221429377.1">
    <property type="nucleotide sequence ID" value="NZ_CP081296.1"/>
</dbReference>
<keyword evidence="5" id="KW-1185">Reference proteome</keyword>
<feature type="compositionally biased region" description="Polar residues" evidence="1">
    <location>
        <begin position="144"/>
        <end position="155"/>
    </location>
</feature>